<protein>
    <recommendedName>
        <fullName evidence="7">H(+)/Pi cotransporter</fullName>
    </recommendedName>
</protein>
<evidence type="ECO:0000256" key="6">
    <source>
        <dbReference type="ARBA" id="ARBA00023136"/>
    </source>
</evidence>
<feature type="transmembrane region" description="Helical" evidence="9">
    <location>
        <begin position="238"/>
        <end position="259"/>
    </location>
</feature>
<evidence type="ECO:0000256" key="7">
    <source>
        <dbReference type="ARBA" id="ARBA00032043"/>
    </source>
</evidence>
<sequence>MGRAIVETTEKIKIDNDIAPDVEDRGASTIRLVQYSFFSKQFFKRHGADLAACSISWFLLDVVFYIITLFQSWIYKSWLKHPQDETAFDEAFNLAKFQAIYAIIAALIPGYIAAIMTINRVGRRKIQMVGFLLMAIVLLCMVIWYPTIDSNNKHHTYKISIIYLVMYGLVLFFANLGPNTTTFVLPAELFPARFRTTCHGIAGAAGKIGAIIGSVVLLRSSKMTHKLDKYQDLPAEAMKHILIGLTLVCFVGTVHTYFFTPKSTVGTPLEEHED</sequence>
<dbReference type="InterPro" id="IPR005828">
    <property type="entry name" value="MFS_sugar_transport-like"/>
</dbReference>
<comment type="subcellular location">
    <subcellularLocation>
        <location evidence="1">Membrane</location>
        <topology evidence="1">Multi-pass membrane protein</topology>
    </subcellularLocation>
</comment>
<dbReference type="PANTHER" id="PTHR24064">
    <property type="entry name" value="SOLUTE CARRIER FAMILY 22 MEMBER"/>
    <property type="match status" value="1"/>
</dbReference>
<name>A0AAV8DFJ2_9POAL</name>
<evidence type="ECO:0000256" key="5">
    <source>
        <dbReference type="ARBA" id="ARBA00022989"/>
    </source>
</evidence>
<feature type="transmembrane region" description="Helical" evidence="9">
    <location>
        <begin position="157"/>
        <end position="177"/>
    </location>
</feature>
<evidence type="ECO:0000256" key="4">
    <source>
        <dbReference type="ARBA" id="ARBA00022847"/>
    </source>
</evidence>
<dbReference type="GO" id="GO:0015293">
    <property type="term" value="F:symporter activity"/>
    <property type="evidence" value="ECO:0007669"/>
    <property type="project" value="UniProtKB-KW"/>
</dbReference>
<keyword evidence="5 9" id="KW-1133">Transmembrane helix</keyword>
<keyword evidence="4" id="KW-0769">Symport</keyword>
<keyword evidence="12" id="KW-1185">Reference proteome</keyword>
<feature type="transmembrane region" description="Helical" evidence="9">
    <location>
        <begin position="50"/>
        <end position="74"/>
    </location>
</feature>
<dbReference type="EMBL" id="JAMFTS010000004">
    <property type="protein sequence ID" value="KAJ4765047.1"/>
    <property type="molecule type" value="Genomic_DNA"/>
</dbReference>
<dbReference type="InterPro" id="IPR036259">
    <property type="entry name" value="MFS_trans_sf"/>
</dbReference>
<evidence type="ECO:0000256" key="2">
    <source>
        <dbReference type="ARBA" id="ARBA00022592"/>
    </source>
</evidence>
<keyword evidence="3 9" id="KW-0812">Transmembrane</keyword>
<accession>A0AAV8DFJ2</accession>
<evidence type="ECO:0000256" key="8">
    <source>
        <dbReference type="ARBA" id="ARBA00044504"/>
    </source>
</evidence>
<keyword evidence="2" id="KW-0813">Transport</keyword>
<dbReference type="PROSITE" id="PS50850">
    <property type="entry name" value="MFS"/>
    <property type="match status" value="1"/>
</dbReference>
<evidence type="ECO:0000259" key="10">
    <source>
        <dbReference type="PROSITE" id="PS50850"/>
    </source>
</evidence>
<proteinExistence type="inferred from homology"/>
<evidence type="ECO:0000256" key="9">
    <source>
        <dbReference type="SAM" id="Phobius"/>
    </source>
</evidence>
<dbReference type="Proteomes" id="UP001140206">
    <property type="component" value="Chromosome 4"/>
</dbReference>
<comment type="similarity">
    <text evidence="8">Belongs to the major facilitator superfamily. Phosphate:H(+) symporter (TC 2.A.1.9) family.</text>
</comment>
<reference evidence="11" key="1">
    <citation type="submission" date="2022-08" db="EMBL/GenBank/DDBJ databases">
        <authorList>
            <person name="Marques A."/>
        </authorList>
    </citation>
    <scope>NUCLEOTIDE SEQUENCE</scope>
    <source>
        <strain evidence="11">RhyPub2mFocal</strain>
        <tissue evidence="11">Leaves</tissue>
    </source>
</reference>
<evidence type="ECO:0000256" key="3">
    <source>
        <dbReference type="ARBA" id="ARBA00022692"/>
    </source>
</evidence>
<dbReference type="Gene3D" id="1.20.1250.20">
    <property type="entry name" value="MFS general substrate transporter like domains"/>
    <property type="match status" value="1"/>
</dbReference>
<evidence type="ECO:0000313" key="11">
    <source>
        <dbReference type="EMBL" id="KAJ4765047.1"/>
    </source>
</evidence>
<dbReference type="GO" id="GO:0006817">
    <property type="term" value="P:phosphate ion transport"/>
    <property type="evidence" value="ECO:0007669"/>
    <property type="project" value="UniProtKB-KW"/>
</dbReference>
<dbReference type="Pfam" id="PF00083">
    <property type="entry name" value="Sugar_tr"/>
    <property type="match status" value="1"/>
</dbReference>
<keyword evidence="6 9" id="KW-0472">Membrane</keyword>
<keyword evidence="2" id="KW-0592">Phosphate transport</keyword>
<dbReference type="InterPro" id="IPR020846">
    <property type="entry name" value="MFS_dom"/>
</dbReference>
<evidence type="ECO:0000256" key="1">
    <source>
        <dbReference type="ARBA" id="ARBA00004141"/>
    </source>
</evidence>
<dbReference type="AlphaFoldDB" id="A0AAV8DFJ2"/>
<dbReference type="GO" id="GO:0016020">
    <property type="term" value="C:membrane"/>
    <property type="evidence" value="ECO:0007669"/>
    <property type="project" value="UniProtKB-SubCell"/>
</dbReference>
<feature type="domain" description="Major facilitator superfamily (MFS) profile" evidence="10">
    <location>
        <begin position="1"/>
        <end position="264"/>
    </location>
</feature>
<feature type="transmembrane region" description="Helical" evidence="9">
    <location>
        <begin position="94"/>
        <end position="114"/>
    </location>
</feature>
<gene>
    <name evidence="11" type="ORF">LUZ62_075422</name>
</gene>
<feature type="transmembrane region" description="Helical" evidence="9">
    <location>
        <begin position="126"/>
        <end position="145"/>
    </location>
</feature>
<organism evidence="11 12">
    <name type="scientific">Rhynchospora pubera</name>
    <dbReference type="NCBI Taxonomy" id="906938"/>
    <lineage>
        <taxon>Eukaryota</taxon>
        <taxon>Viridiplantae</taxon>
        <taxon>Streptophyta</taxon>
        <taxon>Embryophyta</taxon>
        <taxon>Tracheophyta</taxon>
        <taxon>Spermatophyta</taxon>
        <taxon>Magnoliopsida</taxon>
        <taxon>Liliopsida</taxon>
        <taxon>Poales</taxon>
        <taxon>Cyperaceae</taxon>
        <taxon>Cyperoideae</taxon>
        <taxon>Rhynchosporeae</taxon>
        <taxon>Rhynchospora</taxon>
    </lineage>
</organism>
<evidence type="ECO:0000313" key="12">
    <source>
        <dbReference type="Proteomes" id="UP001140206"/>
    </source>
</evidence>
<dbReference type="SUPFAM" id="SSF103473">
    <property type="entry name" value="MFS general substrate transporter"/>
    <property type="match status" value="1"/>
</dbReference>
<feature type="transmembrane region" description="Helical" evidence="9">
    <location>
        <begin position="198"/>
        <end position="218"/>
    </location>
</feature>
<comment type="caution">
    <text evidence="11">The sequence shown here is derived from an EMBL/GenBank/DDBJ whole genome shotgun (WGS) entry which is preliminary data.</text>
</comment>